<evidence type="ECO:0000256" key="6">
    <source>
        <dbReference type="ARBA" id="ARBA00022553"/>
    </source>
</evidence>
<keyword evidence="5" id="KW-0997">Cell inner membrane</keyword>
<dbReference type="InterPro" id="IPR005467">
    <property type="entry name" value="His_kinase_dom"/>
</dbReference>
<keyword evidence="14 18" id="KW-0472">Membrane</keyword>
<keyword evidence="12 18" id="KW-1133">Transmembrane helix</keyword>
<dbReference type="Proteomes" id="UP000054823">
    <property type="component" value="Unassembled WGS sequence"/>
</dbReference>
<dbReference type="InterPro" id="IPR036890">
    <property type="entry name" value="HATPase_C_sf"/>
</dbReference>
<dbReference type="InterPro" id="IPR004358">
    <property type="entry name" value="Sig_transdc_His_kin-like_C"/>
</dbReference>
<proteinExistence type="predicted"/>
<dbReference type="RefSeq" id="WP_058237979.1">
    <property type="nucleotide sequence ID" value="NZ_CYPW01000001.1"/>
</dbReference>
<evidence type="ECO:0000256" key="14">
    <source>
        <dbReference type="ARBA" id="ARBA00023136"/>
    </source>
</evidence>
<dbReference type="GO" id="GO:0005886">
    <property type="term" value="C:plasma membrane"/>
    <property type="evidence" value="ECO:0007669"/>
    <property type="project" value="UniProtKB-SubCell"/>
</dbReference>
<dbReference type="Gene3D" id="1.10.287.130">
    <property type="match status" value="1"/>
</dbReference>
<keyword evidence="11" id="KW-0067">ATP-binding</keyword>
<evidence type="ECO:0000256" key="5">
    <source>
        <dbReference type="ARBA" id="ARBA00022519"/>
    </source>
</evidence>
<dbReference type="InterPro" id="IPR003594">
    <property type="entry name" value="HATPase_dom"/>
</dbReference>
<accession>A0A0P1F6E9</accession>
<reference evidence="20 21" key="1">
    <citation type="submission" date="2015-09" db="EMBL/GenBank/DDBJ databases">
        <authorList>
            <consortium name="Swine Surveillance"/>
        </authorList>
    </citation>
    <scope>NUCLEOTIDE SEQUENCE [LARGE SCALE GENOMIC DNA]</scope>
    <source>
        <strain evidence="20 21">CECT 7688</strain>
    </source>
</reference>
<dbReference type="Gene3D" id="3.30.450.20">
    <property type="entry name" value="PAS domain"/>
    <property type="match status" value="1"/>
</dbReference>
<organism evidence="20 21">
    <name type="scientific">Shimia marina</name>
    <dbReference type="NCBI Taxonomy" id="321267"/>
    <lineage>
        <taxon>Bacteria</taxon>
        <taxon>Pseudomonadati</taxon>
        <taxon>Pseudomonadota</taxon>
        <taxon>Alphaproteobacteria</taxon>
        <taxon>Rhodobacterales</taxon>
        <taxon>Roseobacteraceae</taxon>
    </lineage>
</organism>
<dbReference type="InterPro" id="IPR003661">
    <property type="entry name" value="HisK_dim/P_dom"/>
</dbReference>
<keyword evidence="10" id="KW-0418">Kinase</keyword>
<dbReference type="GO" id="GO:0000155">
    <property type="term" value="F:phosphorelay sensor kinase activity"/>
    <property type="evidence" value="ECO:0007669"/>
    <property type="project" value="InterPro"/>
</dbReference>
<evidence type="ECO:0000256" key="1">
    <source>
        <dbReference type="ARBA" id="ARBA00000085"/>
    </source>
</evidence>
<dbReference type="PRINTS" id="PR00344">
    <property type="entry name" value="BCTRLSENSOR"/>
</dbReference>
<feature type="domain" description="Histidine kinase" evidence="19">
    <location>
        <begin position="371"/>
        <end position="584"/>
    </location>
</feature>
<evidence type="ECO:0000256" key="16">
    <source>
        <dbReference type="ARBA" id="ARBA00073143"/>
    </source>
</evidence>
<keyword evidence="17" id="KW-0175">Coiled coil</keyword>
<evidence type="ECO:0000256" key="2">
    <source>
        <dbReference type="ARBA" id="ARBA00004429"/>
    </source>
</evidence>
<dbReference type="EC" id="2.7.13.3" evidence="3"/>
<dbReference type="AlphaFoldDB" id="A0A0P1F6E9"/>
<dbReference type="PROSITE" id="PS50109">
    <property type="entry name" value="HIS_KIN"/>
    <property type="match status" value="1"/>
</dbReference>
<evidence type="ECO:0000256" key="15">
    <source>
        <dbReference type="ARBA" id="ARBA00059004"/>
    </source>
</evidence>
<dbReference type="InterPro" id="IPR017055">
    <property type="entry name" value="Sig_transdc_His_kinase_DctB"/>
</dbReference>
<comment type="subcellular location">
    <subcellularLocation>
        <location evidence="2">Cell inner membrane</location>
        <topology evidence="2">Multi-pass membrane protein</topology>
    </subcellularLocation>
</comment>
<evidence type="ECO:0000256" key="3">
    <source>
        <dbReference type="ARBA" id="ARBA00012438"/>
    </source>
</evidence>
<evidence type="ECO:0000256" key="12">
    <source>
        <dbReference type="ARBA" id="ARBA00022989"/>
    </source>
</evidence>
<keyword evidence="13" id="KW-0902">Two-component regulatory system</keyword>
<dbReference type="SUPFAM" id="SSF55874">
    <property type="entry name" value="ATPase domain of HSP90 chaperone/DNA topoisomerase II/histidine kinase"/>
    <property type="match status" value="1"/>
</dbReference>
<dbReference type="SUPFAM" id="SSF47384">
    <property type="entry name" value="Homodimeric domain of signal transducing histidine kinase"/>
    <property type="match status" value="1"/>
</dbReference>
<evidence type="ECO:0000256" key="10">
    <source>
        <dbReference type="ARBA" id="ARBA00022777"/>
    </source>
</evidence>
<evidence type="ECO:0000256" key="9">
    <source>
        <dbReference type="ARBA" id="ARBA00022741"/>
    </source>
</evidence>
<keyword evidence="8 18" id="KW-0812">Transmembrane</keyword>
<protein>
    <recommendedName>
        <fullName evidence="16">C4-dicarboxylate transport sensor protein DctB</fullName>
        <ecNumber evidence="3">2.7.13.3</ecNumber>
    </recommendedName>
</protein>
<feature type="coiled-coil region" evidence="17">
    <location>
        <begin position="300"/>
        <end position="362"/>
    </location>
</feature>
<dbReference type="PANTHER" id="PTHR43065">
    <property type="entry name" value="SENSOR HISTIDINE KINASE"/>
    <property type="match status" value="1"/>
</dbReference>
<evidence type="ECO:0000256" key="8">
    <source>
        <dbReference type="ARBA" id="ARBA00022692"/>
    </source>
</evidence>
<evidence type="ECO:0000256" key="18">
    <source>
        <dbReference type="SAM" id="Phobius"/>
    </source>
</evidence>
<evidence type="ECO:0000259" key="19">
    <source>
        <dbReference type="PROSITE" id="PS50109"/>
    </source>
</evidence>
<comment type="catalytic activity">
    <reaction evidence="1">
        <text>ATP + protein L-histidine = ADP + protein N-phospho-L-histidine.</text>
        <dbReference type="EC" id="2.7.13.3"/>
    </reaction>
</comment>
<evidence type="ECO:0000256" key="11">
    <source>
        <dbReference type="ARBA" id="ARBA00022840"/>
    </source>
</evidence>
<evidence type="ECO:0000256" key="7">
    <source>
        <dbReference type="ARBA" id="ARBA00022679"/>
    </source>
</evidence>
<feature type="transmembrane region" description="Helical" evidence="18">
    <location>
        <begin position="282"/>
        <end position="304"/>
    </location>
</feature>
<dbReference type="CDD" id="cd00082">
    <property type="entry name" value="HisKA"/>
    <property type="match status" value="1"/>
</dbReference>
<dbReference type="FunFam" id="1.10.287.130:FF:000049">
    <property type="entry name" value="C4-dicarboxylate transport sensor protein DctB"/>
    <property type="match status" value="1"/>
</dbReference>
<dbReference type="Pfam" id="PF00512">
    <property type="entry name" value="HisKA"/>
    <property type="match status" value="1"/>
</dbReference>
<keyword evidence="7 20" id="KW-0808">Transferase</keyword>
<evidence type="ECO:0000313" key="20">
    <source>
        <dbReference type="EMBL" id="CUH50581.1"/>
    </source>
</evidence>
<dbReference type="PANTHER" id="PTHR43065:SF46">
    <property type="entry name" value="C4-DICARBOXYLATE TRANSPORT SENSOR PROTEIN DCTB"/>
    <property type="match status" value="1"/>
</dbReference>
<evidence type="ECO:0000256" key="4">
    <source>
        <dbReference type="ARBA" id="ARBA00022475"/>
    </source>
</evidence>
<dbReference type="InterPro" id="IPR036097">
    <property type="entry name" value="HisK_dim/P_sf"/>
</dbReference>
<dbReference type="Gene3D" id="3.30.565.10">
    <property type="entry name" value="Histidine kinase-like ATPase, C-terminal domain"/>
    <property type="match status" value="1"/>
</dbReference>
<name>A0A0P1F6E9_9RHOB</name>
<keyword evidence="9" id="KW-0547">Nucleotide-binding</keyword>
<dbReference type="PIRSF" id="PIRSF036431">
    <property type="entry name" value="STHK_DctB"/>
    <property type="match status" value="1"/>
</dbReference>
<comment type="function">
    <text evidence="15">Member of the two-component regulatory system DctB/DctD involved in the transport of C4-dicarboxylates. DctB functions as a membrane-associated protein kinase that phosphorylates DctD in response to environmental signals.</text>
</comment>
<dbReference type="OrthoDB" id="7568856at2"/>
<dbReference type="STRING" id="321267.SHM7688_00008"/>
<keyword evidence="4" id="KW-1003">Cell membrane</keyword>
<evidence type="ECO:0000313" key="21">
    <source>
        <dbReference type="Proteomes" id="UP000054823"/>
    </source>
</evidence>
<dbReference type="GO" id="GO:0005524">
    <property type="term" value="F:ATP binding"/>
    <property type="evidence" value="ECO:0007669"/>
    <property type="project" value="UniProtKB-KW"/>
</dbReference>
<keyword evidence="6" id="KW-0597">Phosphoprotein</keyword>
<sequence>MSTWIRHRASILIVFACVLFAVTSGVWRYGYGQALDQLARRGEADLALGADSLTAQLKRYQELAVLMAEHPTLLSLTRNPAITSAQRGHPLLLDAADKTAALDIIYARADGTILATAQEDVAPPDALEQTPYFKRALQGALGAHHEVDARFGRRAFYYSVPSFSSEGTVSAVLTVVLDVEDVEGNWRGDGPTVFFVDDLNEVFISNRSELVFWKRNPTSSGLIPPSGTAPPVQSYMRAGHEIWELDWGPYIPEQGLHIVKDLPVIDMVAEAIVDISLARRIAGLQAGTIAAIFMIFGLILLQVLERRRVLTQANAELEQRVTLRTQALSATNEALRREITEREEAEAALKQAQSDLVQAGKLSALGQMSAGISHELNQPLQAIQTFAENGTRFLERDNTTKAADNLTRISQMATRMARIIKNLRAFARNESEPMGRVDLVAVISQAVELTEPRLKEHAVTLDWQPDTFGPVFAEGGEVRLTQVFVNLINNAIDAMLEQDNRLIHIVINNGRKLGVTVRDIGPGLEDPEKVFDPFYSTKSKGVAEGMGLGLSISYGLVQSFGGNIRGANAAGNGALFTVELNYWKEENVA</sequence>
<dbReference type="SMART" id="SM00387">
    <property type="entry name" value="HATPase_c"/>
    <property type="match status" value="1"/>
</dbReference>
<dbReference type="Pfam" id="PF02518">
    <property type="entry name" value="HATPase_c"/>
    <property type="match status" value="1"/>
</dbReference>
<gene>
    <name evidence="20" type="primary">dctB_1</name>
    <name evidence="20" type="ORF">SHM7688_00008</name>
</gene>
<dbReference type="SMART" id="SM00388">
    <property type="entry name" value="HisKA"/>
    <property type="match status" value="1"/>
</dbReference>
<evidence type="ECO:0000256" key="17">
    <source>
        <dbReference type="SAM" id="Coils"/>
    </source>
</evidence>
<keyword evidence="21" id="KW-1185">Reference proteome</keyword>
<evidence type="ECO:0000256" key="13">
    <source>
        <dbReference type="ARBA" id="ARBA00023012"/>
    </source>
</evidence>
<dbReference type="EMBL" id="CYPW01000001">
    <property type="protein sequence ID" value="CUH50581.1"/>
    <property type="molecule type" value="Genomic_DNA"/>
</dbReference>